<organism evidence="2 3">
    <name type="scientific">Geoalkalibacter subterraneus</name>
    <dbReference type="NCBI Taxonomy" id="483547"/>
    <lineage>
        <taxon>Bacteria</taxon>
        <taxon>Pseudomonadati</taxon>
        <taxon>Thermodesulfobacteriota</taxon>
        <taxon>Desulfuromonadia</taxon>
        <taxon>Desulfuromonadales</taxon>
        <taxon>Geoalkalibacteraceae</taxon>
        <taxon>Geoalkalibacter</taxon>
    </lineage>
</organism>
<dbReference type="InterPro" id="IPR017581">
    <property type="entry name" value="AtpR-like"/>
</dbReference>
<evidence type="ECO:0000313" key="3">
    <source>
        <dbReference type="Proteomes" id="UP000035036"/>
    </source>
</evidence>
<dbReference type="Pfam" id="PF12966">
    <property type="entry name" value="AtpR"/>
    <property type="match status" value="1"/>
</dbReference>
<keyword evidence="1" id="KW-0812">Transmembrane</keyword>
<dbReference type="Proteomes" id="UP000035036">
    <property type="component" value="Chromosome"/>
</dbReference>
<feature type="transmembrane region" description="Helical" evidence="1">
    <location>
        <begin position="6"/>
        <end position="29"/>
    </location>
</feature>
<sequence length="104" mass="11325">MKIELWQLAAALAAGSAIGFFYFGGLWLTVTRIPVSRNPHLLLIGSFFLRLTVTLAAFYALVPWGWQAMAAALVGLLMTRQILTRLKGKATVTRNAGSQAADNF</sequence>
<feature type="transmembrane region" description="Helical" evidence="1">
    <location>
        <begin position="66"/>
        <end position="83"/>
    </location>
</feature>
<dbReference type="RefSeq" id="WP_040200417.1">
    <property type="nucleotide sequence ID" value="NZ_CP010311.1"/>
</dbReference>
<gene>
    <name evidence="2" type="ORF">GSUB_09260</name>
</gene>
<evidence type="ECO:0008006" key="4">
    <source>
        <dbReference type="Google" id="ProtNLM"/>
    </source>
</evidence>
<dbReference type="NCBIfam" id="TIGR03165">
    <property type="entry name" value="F1F0_chp_2"/>
    <property type="match status" value="1"/>
</dbReference>
<protein>
    <recommendedName>
        <fullName evidence="4">ATPase F0F1</fullName>
    </recommendedName>
</protein>
<evidence type="ECO:0000256" key="1">
    <source>
        <dbReference type="SAM" id="Phobius"/>
    </source>
</evidence>
<name>A0A0B5FH40_9BACT</name>
<dbReference type="STRING" id="483547.GSUB_09260"/>
<keyword evidence="1" id="KW-0472">Membrane</keyword>
<dbReference type="KEGG" id="gsb:GSUB_09260"/>
<keyword evidence="3" id="KW-1185">Reference proteome</keyword>
<dbReference type="EMBL" id="CP010311">
    <property type="protein sequence ID" value="AJF06688.1"/>
    <property type="molecule type" value="Genomic_DNA"/>
</dbReference>
<evidence type="ECO:0000313" key="2">
    <source>
        <dbReference type="EMBL" id="AJF06688.1"/>
    </source>
</evidence>
<proteinExistence type="predicted"/>
<keyword evidence="1" id="KW-1133">Transmembrane helix</keyword>
<feature type="transmembrane region" description="Helical" evidence="1">
    <location>
        <begin position="41"/>
        <end position="60"/>
    </location>
</feature>
<dbReference type="HOGENOM" id="CLU_155951_1_0_7"/>
<reference evidence="2 3" key="1">
    <citation type="journal article" date="2015" name="Genome Announc.">
        <title>Genomes of Geoalkalibacter ferrihydriticus Z-0531T and Geoalkalibacter subterraneus Red1T, Two Haloalkaliphilic Metal-Reducing Deltaproteobacteria.</title>
        <authorList>
            <person name="Badalamenti J.P."/>
            <person name="Krajmalnik-Brown R."/>
            <person name="Torres C.I."/>
            <person name="Bond D.R."/>
        </authorList>
    </citation>
    <scope>NUCLEOTIDE SEQUENCE [LARGE SCALE GENOMIC DNA]</scope>
    <source>
        <strain evidence="2 3">Red1</strain>
    </source>
</reference>
<dbReference type="OrthoDB" id="467414at2"/>
<dbReference type="AlphaFoldDB" id="A0A0B5FH40"/>
<accession>A0A0B5FH40</accession>